<reference evidence="2 3" key="1">
    <citation type="journal article" date="2019" name="Sci. Rep.">
        <title>Orb-weaving spider Araneus ventricosus genome elucidates the spidroin gene catalogue.</title>
        <authorList>
            <person name="Kono N."/>
            <person name="Nakamura H."/>
            <person name="Ohtoshi R."/>
            <person name="Moran D.A.P."/>
            <person name="Shinohara A."/>
            <person name="Yoshida Y."/>
            <person name="Fujiwara M."/>
            <person name="Mori M."/>
            <person name="Tomita M."/>
            <person name="Arakawa K."/>
        </authorList>
    </citation>
    <scope>NUCLEOTIDE SEQUENCE [LARGE SCALE GENOMIC DNA]</scope>
</reference>
<accession>A0A4Y2A6A4</accession>
<feature type="region of interest" description="Disordered" evidence="1">
    <location>
        <begin position="91"/>
        <end position="114"/>
    </location>
</feature>
<dbReference type="Proteomes" id="UP000499080">
    <property type="component" value="Unassembled WGS sequence"/>
</dbReference>
<gene>
    <name evidence="2" type="ORF">AVEN_243738_1</name>
</gene>
<evidence type="ECO:0000313" key="2">
    <source>
        <dbReference type="EMBL" id="GBL74905.1"/>
    </source>
</evidence>
<name>A0A4Y2A6A4_ARAVE</name>
<dbReference type="EMBL" id="BGPR01000006">
    <property type="protein sequence ID" value="GBL74905.1"/>
    <property type="molecule type" value="Genomic_DNA"/>
</dbReference>
<evidence type="ECO:0000313" key="3">
    <source>
        <dbReference type="Proteomes" id="UP000499080"/>
    </source>
</evidence>
<proteinExistence type="predicted"/>
<organism evidence="2 3">
    <name type="scientific">Araneus ventricosus</name>
    <name type="common">Orbweaver spider</name>
    <name type="synonym">Epeira ventricosa</name>
    <dbReference type="NCBI Taxonomy" id="182803"/>
    <lineage>
        <taxon>Eukaryota</taxon>
        <taxon>Metazoa</taxon>
        <taxon>Ecdysozoa</taxon>
        <taxon>Arthropoda</taxon>
        <taxon>Chelicerata</taxon>
        <taxon>Arachnida</taxon>
        <taxon>Araneae</taxon>
        <taxon>Araneomorphae</taxon>
        <taxon>Entelegynae</taxon>
        <taxon>Araneoidea</taxon>
        <taxon>Araneidae</taxon>
        <taxon>Araneus</taxon>
    </lineage>
</organism>
<protein>
    <submittedName>
        <fullName evidence="2">Uncharacterized protein</fullName>
    </submittedName>
</protein>
<evidence type="ECO:0000256" key="1">
    <source>
        <dbReference type="SAM" id="MobiDB-lite"/>
    </source>
</evidence>
<comment type="caution">
    <text evidence="2">The sequence shown here is derived from an EMBL/GenBank/DDBJ whole genome shotgun (WGS) entry which is preliminary data.</text>
</comment>
<keyword evidence="3" id="KW-1185">Reference proteome</keyword>
<dbReference type="AlphaFoldDB" id="A0A4Y2A6A4"/>
<sequence length="114" mass="12917">MENLPYNVQLGIALLEQRTGACLHPWSNYSYDNSHDVPDRCQTIGYMRKGCPLAEYHVIQNHDVGYGSECSSLISAAMALSLLSHPTIIPHNQYHPHTHERNHYSSRNKSDISL</sequence>